<evidence type="ECO:0000313" key="3">
    <source>
        <dbReference type="Proteomes" id="UP000250028"/>
    </source>
</evidence>
<dbReference type="Proteomes" id="UP000250028">
    <property type="component" value="Unassembled WGS sequence"/>
</dbReference>
<proteinExistence type="predicted"/>
<dbReference type="NCBIfam" id="NF008528">
    <property type="entry name" value="PRK11463.1-2"/>
    <property type="match status" value="1"/>
</dbReference>
<feature type="transmembrane region" description="Helical" evidence="1">
    <location>
        <begin position="106"/>
        <end position="125"/>
    </location>
</feature>
<reference evidence="3" key="1">
    <citation type="submission" date="2016-10" db="EMBL/GenBank/DDBJ databases">
        <authorList>
            <person name="Varghese N."/>
            <person name="Submissions S."/>
        </authorList>
    </citation>
    <scope>NUCLEOTIDE SEQUENCE [LARGE SCALE GENOMIC DNA]</scope>
    <source>
        <strain evidence="3">DSM 22951</strain>
    </source>
</reference>
<dbReference type="Pfam" id="PF04186">
    <property type="entry name" value="FxsA"/>
    <property type="match status" value="1"/>
</dbReference>
<dbReference type="PANTHER" id="PTHR35335">
    <property type="entry name" value="UPF0716 PROTEIN FXSA"/>
    <property type="match status" value="1"/>
</dbReference>
<accession>A0A2Y8ZR86</accession>
<keyword evidence="1" id="KW-0812">Transmembrane</keyword>
<gene>
    <name evidence="2" type="ORF">SAMN04489750_1233</name>
</gene>
<name>A0A2Y8ZR86_9MICO</name>
<dbReference type="InterPro" id="IPR007313">
    <property type="entry name" value="FxsA"/>
</dbReference>
<keyword evidence="1" id="KW-0472">Membrane</keyword>
<dbReference type="RefSeq" id="WP_109684567.1">
    <property type="nucleotide sequence ID" value="NZ_QGDN01000001.1"/>
</dbReference>
<sequence>MNAPLAAGSSRRRPRWFAVGAVLWLVIEIAVLYAVAQFIGWGPALLVLLAVSFAGISVTRHQLAAAMRTWREGGTRSRYGAETVVTPVNPATVGGSAVGIAASMLMVVPGFVSAVIGALLLIPWVRRPAGRLLAGVVSARAVSVVAAAQQPTVPGQTHRAGAPATEDSRNGLPIIEGEIVKE</sequence>
<dbReference type="GO" id="GO:0016020">
    <property type="term" value="C:membrane"/>
    <property type="evidence" value="ECO:0007669"/>
    <property type="project" value="InterPro"/>
</dbReference>
<keyword evidence="1" id="KW-1133">Transmembrane helix</keyword>
<evidence type="ECO:0000313" key="2">
    <source>
        <dbReference type="EMBL" id="SSA33936.1"/>
    </source>
</evidence>
<evidence type="ECO:0000256" key="1">
    <source>
        <dbReference type="SAM" id="Phobius"/>
    </source>
</evidence>
<keyword evidence="3" id="KW-1185">Reference proteome</keyword>
<dbReference type="AlphaFoldDB" id="A0A2Y8ZR86"/>
<organism evidence="2 3">
    <name type="scientific">Branchiibius hedensis</name>
    <dbReference type="NCBI Taxonomy" id="672460"/>
    <lineage>
        <taxon>Bacteria</taxon>
        <taxon>Bacillati</taxon>
        <taxon>Actinomycetota</taxon>
        <taxon>Actinomycetes</taxon>
        <taxon>Micrococcales</taxon>
        <taxon>Dermacoccaceae</taxon>
        <taxon>Branchiibius</taxon>
    </lineage>
</organism>
<dbReference type="EMBL" id="UESZ01000001">
    <property type="protein sequence ID" value="SSA33936.1"/>
    <property type="molecule type" value="Genomic_DNA"/>
</dbReference>
<dbReference type="PANTHER" id="PTHR35335:SF1">
    <property type="entry name" value="UPF0716 PROTEIN FXSA"/>
    <property type="match status" value="1"/>
</dbReference>
<protein>
    <submittedName>
        <fullName evidence="2">UPF0716 protein FxsA</fullName>
    </submittedName>
</protein>
<feature type="transmembrane region" description="Helical" evidence="1">
    <location>
        <begin position="16"/>
        <end position="35"/>
    </location>
</feature>